<accession>A0A6I2QXE4</accession>
<evidence type="ECO:0000313" key="2">
    <source>
        <dbReference type="Proteomes" id="UP000434475"/>
    </source>
</evidence>
<gene>
    <name evidence="1" type="ORF">GKE97_05790</name>
</gene>
<dbReference type="InterPro" id="IPR011101">
    <property type="entry name" value="DUF5131"/>
</dbReference>
<comment type="caution">
    <text evidence="1">The sequence shown here is derived from an EMBL/GenBank/DDBJ whole genome shotgun (WGS) entry which is preliminary data.</text>
</comment>
<organism evidence="1 2">
    <name type="scientific">Flavonifractor plautii</name>
    <name type="common">Fusobacterium plautii</name>
    <dbReference type="NCBI Taxonomy" id="292800"/>
    <lineage>
        <taxon>Bacteria</taxon>
        <taxon>Bacillati</taxon>
        <taxon>Bacillota</taxon>
        <taxon>Clostridia</taxon>
        <taxon>Eubacteriales</taxon>
        <taxon>Oscillospiraceae</taxon>
        <taxon>Flavonifractor</taxon>
    </lineage>
</organism>
<evidence type="ECO:0000313" key="1">
    <source>
        <dbReference type="EMBL" id="MSB19028.1"/>
    </source>
</evidence>
<dbReference type="RefSeq" id="WP_172697391.1">
    <property type="nucleotide sequence ID" value="NZ_WKPR01000004.1"/>
</dbReference>
<dbReference type="AlphaFoldDB" id="A0A6I2QXE4"/>
<dbReference type="EMBL" id="WKPR01000004">
    <property type="protein sequence ID" value="MSB19028.1"/>
    <property type="molecule type" value="Genomic_DNA"/>
</dbReference>
<sequence>MNKTKIEWCDSTWNPVTGCRHGCPYCYARSVAGRFGGRWDDSSYRSKGGDGGIHTIDDPLMRHTTGKNRDIGVHSVVAPFPFGFDPTFHRYRLEQPSKKAKGQTIFVCSMADLFGAWVPTRWIVEVLDTCRKVPQHRYLFLTKNPKRYIELEHMALLPHEDNFWFGSTVTNGEDYAAWMKDIGCHWFLSIEPLLGPVDLTAGSGPMPEWVIIGAETGNRKEKVRPEYEWVQSIVSDCVTFNVPVFMKDSMKTIWPSKLFREFPWDYACPVCHNMEHLPGSKFCMVCGTAFPLKGDGR</sequence>
<protein>
    <submittedName>
        <fullName evidence="1">DUF5131 family protein</fullName>
    </submittedName>
</protein>
<name>A0A6I2QXE4_FLAPL</name>
<reference evidence="1 2" key="1">
    <citation type="journal article" date="2019" name="Nat. Med.">
        <title>A library of human gut bacterial isolates paired with longitudinal multiomics data enables mechanistic microbiome research.</title>
        <authorList>
            <person name="Poyet M."/>
            <person name="Groussin M."/>
            <person name="Gibbons S.M."/>
            <person name="Avila-Pacheco J."/>
            <person name="Jiang X."/>
            <person name="Kearney S.M."/>
            <person name="Perrotta A.R."/>
            <person name="Berdy B."/>
            <person name="Zhao S."/>
            <person name="Lieberman T.D."/>
            <person name="Swanson P.K."/>
            <person name="Smith M."/>
            <person name="Roesemann S."/>
            <person name="Alexander J.E."/>
            <person name="Rich S.A."/>
            <person name="Livny J."/>
            <person name="Vlamakis H."/>
            <person name="Clish C."/>
            <person name="Bullock K."/>
            <person name="Deik A."/>
            <person name="Scott J."/>
            <person name="Pierce K.A."/>
            <person name="Xavier R.J."/>
            <person name="Alm E.J."/>
        </authorList>
    </citation>
    <scope>NUCLEOTIDE SEQUENCE [LARGE SCALE GENOMIC DNA]</scope>
    <source>
        <strain evidence="1 2">BIOML-A2</strain>
    </source>
</reference>
<dbReference type="Proteomes" id="UP000434475">
    <property type="component" value="Unassembled WGS sequence"/>
</dbReference>
<proteinExistence type="predicted"/>
<dbReference type="Pfam" id="PF07505">
    <property type="entry name" value="DUF5131"/>
    <property type="match status" value="1"/>
</dbReference>